<evidence type="ECO:0000259" key="3">
    <source>
        <dbReference type="PROSITE" id="PS50009"/>
    </source>
</evidence>
<dbReference type="PROSITE" id="PS50009">
    <property type="entry name" value="RASGEF_CAT"/>
    <property type="match status" value="1"/>
</dbReference>
<dbReference type="GO" id="GO:0007265">
    <property type="term" value="P:Ras protein signal transduction"/>
    <property type="evidence" value="ECO:0007669"/>
    <property type="project" value="TreeGrafter"/>
</dbReference>
<dbReference type="Gene3D" id="1.10.840.10">
    <property type="entry name" value="Ras guanine-nucleotide exchange factors catalytic domain"/>
    <property type="match status" value="1"/>
</dbReference>
<evidence type="ECO:0000313" key="5">
    <source>
        <dbReference type="Proteomes" id="UP000237246"/>
    </source>
</evidence>
<dbReference type="Pfam" id="PF00617">
    <property type="entry name" value="RasGEF"/>
    <property type="match status" value="1"/>
</dbReference>
<reference evidence="4 5" key="1">
    <citation type="submission" date="2018-01" db="EMBL/GenBank/DDBJ databases">
        <title>Comparison of the Chinese Bamboo Partridge and Red Junglefowl genome sequences highlights the importance of demography in genome evolution.</title>
        <authorList>
            <person name="Tiley G.P."/>
            <person name="Kimball R.T."/>
            <person name="Braun E.L."/>
            <person name="Burleigh J.G."/>
        </authorList>
    </citation>
    <scope>NUCLEOTIDE SEQUENCE [LARGE SCALE GENOMIC DNA]</scope>
    <source>
        <strain evidence="4">RTK389</strain>
        <tissue evidence="4">Blood</tissue>
    </source>
</reference>
<dbReference type="InterPro" id="IPR008937">
    <property type="entry name" value="Ras-like_GEF"/>
</dbReference>
<evidence type="ECO:0000313" key="4">
    <source>
        <dbReference type="EMBL" id="POI26336.1"/>
    </source>
</evidence>
<evidence type="ECO:0000256" key="2">
    <source>
        <dbReference type="PROSITE-ProRule" id="PRU00168"/>
    </source>
</evidence>
<keyword evidence="5" id="KW-1185">Reference proteome</keyword>
<protein>
    <recommendedName>
        <fullName evidence="3">Ras-GEF domain-containing protein</fullName>
    </recommendedName>
</protein>
<dbReference type="InterPro" id="IPR036964">
    <property type="entry name" value="RASGEF_cat_dom_sf"/>
</dbReference>
<dbReference type="InterPro" id="IPR001895">
    <property type="entry name" value="RASGEF_cat_dom"/>
</dbReference>
<feature type="non-terminal residue" evidence="4">
    <location>
        <position position="1"/>
    </location>
</feature>
<accession>A0A2P4SQE6</accession>
<gene>
    <name evidence="4" type="ORF">CIB84_009917</name>
</gene>
<dbReference type="PANTHER" id="PTHR23113">
    <property type="entry name" value="GUANINE NUCLEOTIDE EXCHANGE FACTOR"/>
    <property type="match status" value="1"/>
</dbReference>
<dbReference type="InterPro" id="IPR023578">
    <property type="entry name" value="Ras_GEF_dom_sf"/>
</dbReference>
<dbReference type="GO" id="GO:0005886">
    <property type="term" value="C:plasma membrane"/>
    <property type="evidence" value="ECO:0007669"/>
    <property type="project" value="TreeGrafter"/>
</dbReference>
<dbReference type="EMBL" id="PPHD01029313">
    <property type="protein sequence ID" value="POI26336.1"/>
    <property type="molecule type" value="Genomic_DNA"/>
</dbReference>
<dbReference type="OrthoDB" id="20825at2759"/>
<dbReference type="SUPFAM" id="SSF48366">
    <property type="entry name" value="Ras GEF"/>
    <property type="match status" value="1"/>
</dbReference>
<organism evidence="4 5">
    <name type="scientific">Bambusicola thoracicus</name>
    <name type="common">Chinese bamboo-partridge</name>
    <name type="synonym">Perdix thoracica</name>
    <dbReference type="NCBI Taxonomy" id="9083"/>
    <lineage>
        <taxon>Eukaryota</taxon>
        <taxon>Metazoa</taxon>
        <taxon>Chordata</taxon>
        <taxon>Craniata</taxon>
        <taxon>Vertebrata</taxon>
        <taxon>Euteleostomi</taxon>
        <taxon>Archelosauria</taxon>
        <taxon>Archosauria</taxon>
        <taxon>Dinosauria</taxon>
        <taxon>Saurischia</taxon>
        <taxon>Theropoda</taxon>
        <taxon>Coelurosauria</taxon>
        <taxon>Aves</taxon>
        <taxon>Neognathae</taxon>
        <taxon>Galloanserae</taxon>
        <taxon>Galliformes</taxon>
        <taxon>Phasianidae</taxon>
        <taxon>Perdicinae</taxon>
        <taxon>Bambusicola</taxon>
    </lineage>
</organism>
<sequence length="137" mass="15465">AYWKKMNQLLQTLNQKLATLSHGQEGIVKINAAVSDKLVAFKSKPPSIQREILSVCSDPYTLAQQLTHVELERLSHIGPEEFVQAFVHKDPLDGTKPAKKKQRAQVIEFFIDVARECFNIGNFNSLMAIISPDGPYW</sequence>
<evidence type="ECO:0000256" key="1">
    <source>
        <dbReference type="ARBA" id="ARBA00022658"/>
    </source>
</evidence>
<comment type="caution">
    <text evidence="4">The sequence shown here is derived from an EMBL/GenBank/DDBJ whole genome shotgun (WGS) entry which is preliminary data.</text>
</comment>
<dbReference type="GO" id="GO:0005085">
    <property type="term" value="F:guanyl-nucleotide exchange factor activity"/>
    <property type="evidence" value="ECO:0007669"/>
    <property type="project" value="UniProtKB-KW"/>
</dbReference>
<name>A0A2P4SQE6_BAMTH</name>
<dbReference type="Proteomes" id="UP000237246">
    <property type="component" value="Unassembled WGS sequence"/>
</dbReference>
<keyword evidence="1 2" id="KW-0344">Guanine-nucleotide releasing factor</keyword>
<dbReference type="PANTHER" id="PTHR23113:SF186">
    <property type="entry name" value="RAS-GEF DOMAIN-CONTAINING FAMILY MEMBER 1C"/>
    <property type="match status" value="1"/>
</dbReference>
<feature type="domain" description="Ras-GEF" evidence="3">
    <location>
        <begin position="58"/>
        <end position="137"/>
    </location>
</feature>
<proteinExistence type="predicted"/>
<dbReference type="AlphaFoldDB" id="A0A2P4SQE6"/>